<dbReference type="RefSeq" id="XP_075109191.1">
    <property type="nucleotide sequence ID" value="XM_075253090.1"/>
</dbReference>
<reference evidence="2" key="2">
    <citation type="submission" date="2025-08" db="UniProtKB">
        <authorList>
            <consortium name="RefSeq"/>
        </authorList>
    </citation>
    <scope>IDENTIFICATION</scope>
    <source>
        <tissue evidence="2">Leaf</tissue>
    </source>
</reference>
<protein>
    <submittedName>
        <fullName evidence="2">Uncharacterized protein LOC142180982</fullName>
    </submittedName>
</protein>
<proteinExistence type="predicted"/>
<evidence type="ECO:0000313" key="2">
    <source>
        <dbReference type="RefSeq" id="XP_075109191.1"/>
    </source>
</evidence>
<evidence type="ECO:0000313" key="1">
    <source>
        <dbReference type="Proteomes" id="UP000790787"/>
    </source>
</evidence>
<dbReference type="Proteomes" id="UP000790787">
    <property type="component" value="Chromosome 5"/>
</dbReference>
<accession>A0AC58UI65</accession>
<gene>
    <name evidence="2" type="primary">LOC142180982</name>
</gene>
<name>A0AC58UI65_TOBAC</name>
<reference evidence="1" key="1">
    <citation type="journal article" date="2014" name="Nat. Commun.">
        <title>The tobacco genome sequence and its comparison with those of tomato and potato.</title>
        <authorList>
            <person name="Sierro N."/>
            <person name="Battey J.N."/>
            <person name="Ouadi S."/>
            <person name="Bakaher N."/>
            <person name="Bovet L."/>
            <person name="Willig A."/>
            <person name="Goepfert S."/>
            <person name="Peitsch M.C."/>
            <person name="Ivanov N.V."/>
        </authorList>
    </citation>
    <scope>NUCLEOTIDE SEQUENCE [LARGE SCALE GENOMIC DNA]</scope>
</reference>
<organism evidence="1 2">
    <name type="scientific">Nicotiana tabacum</name>
    <name type="common">Common tobacco</name>
    <dbReference type="NCBI Taxonomy" id="4097"/>
    <lineage>
        <taxon>Eukaryota</taxon>
        <taxon>Viridiplantae</taxon>
        <taxon>Streptophyta</taxon>
        <taxon>Embryophyta</taxon>
        <taxon>Tracheophyta</taxon>
        <taxon>Spermatophyta</taxon>
        <taxon>Magnoliopsida</taxon>
        <taxon>eudicotyledons</taxon>
        <taxon>Gunneridae</taxon>
        <taxon>Pentapetalae</taxon>
        <taxon>asterids</taxon>
        <taxon>lamiids</taxon>
        <taxon>Solanales</taxon>
        <taxon>Solanaceae</taxon>
        <taxon>Nicotianoideae</taxon>
        <taxon>Nicotianeae</taxon>
        <taxon>Nicotiana</taxon>
    </lineage>
</organism>
<sequence length="124" mass="14327">MQPVTFSNISDITELNGENYKILKERILLHLGCMIIDYAIRKHEPYIAKTSTPVEISLHEQWERSNRLSTMFIKTKIIASIRGSVEQYTNVKELMKVIDEQFETSDKALISTLIMKFSSMNSLV</sequence>
<keyword evidence="1" id="KW-1185">Reference proteome</keyword>